<evidence type="ECO:0000313" key="2">
    <source>
        <dbReference type="EMBL" id="MFC7382565.1"/>
    </source>
</evidence>
<dbReference type="EMBL" id="JBHTCG010000005">
    <property type="protein sequence ID" value="MFC7382565.1"/>
    <property type="molecule type" value="Genomic_DNA"/>
</dbReference>
<protein>
    <submittedName>
        <fullName evidence="2">UBP-type zinc finger domain-containing protein</fullName>
    </submittedName>
</protein>
<dbReference type="SUPFAM" id="SSF57850">
    <property type="entry name" value="RING/U-box"/>
    <property type="match status" value="1"/>
</dbReference>
<feature type="domain" description="UBP-type" evidence="1">
    <location>
        <begin position="2"/>
        <end position="103"/>
    </location>
</feature>
<comment type="caution">
    <text evidence="2">The sequence shown here is derived from an EMBL/GenBank/DDBJ whole genome shotgun (WGS) entry which is preliminary data.</text>
</comment>
<name>A0ABW2P2Q2_9ACTN</name>
<dbReference type="PROSITE" id="PS50271">
    <property type="entry name" value="ZF_UBP"/>
    <property type="match status" value="1"/>
</dbReference>
<dbReference type="InterPro" id="IPR013083">
    <property type="entry name" value="Znf_RING/FYVE/PHD"/>
</dbReference>
<dbReference type="Pfam" id="PF02148">
    <property type="entry name" value="zf-UBP"/>
    <property type="match status" value="1"/>
</dbReference>
<dbReference type="Proteomes" id="UP001596496">
    <property type="component" value="Unassembled WGS sequence"/>
</dbReference>
<gene>
    <name evidence="2" type="ORF">ACFQSB_10150</name>
</gene>
<sequence>MNHCEHIAAIHDVEPTPQEGCAECLAMGSRWVHLRTCLTCGHVGCCDSSPNRHASHHYASEGHPVAESFEPGEDWAWCYADEQLFEPSPSGKGERSHAARFHL</sequence>
<reference evidence="3" key="1">
    <citation type="journal article" date="2019" name="Int. J. Syst. Evol. Microbiol.">
        <title>The Global Catalogue of Microorganisms (GCM) 10K type strain sequencing project: providing services to taxonomists for standard genome sequencing and annotation.</title>
        <authorList>
            <consortium name="The Broad Institute Genomics Platform"/>
            <consortium name="The Broad Institute Genome Sequencing Center for Infectious Disease"/>
            <person name="Wu L."/>
            <person name="Ma J."/>
        </authorList>
    </citation>
    <scope>NUCLEOTIDE SEQUENCE [LARGE SCALE GENOMIC DNA]</scope>
    <source>
        <strain evidence="3">CECT 7649</strain>
    </source>
</reference>
<proteinExistence type="predicted"/>
<dbReference type="RefSeq" id="WP_380825836.1">
    <property type="nucleotide sequence ID" value="NZ_JBHTCG010000005.1"/>
</dbReference>
<keyword evidence="3" id="KW-1185">Reference proteome</keyword>
<evidence type="ECO:0000313" key="3">
    <source>
        <dbReference type="Proteomes" id="UP001596496"/>
    </source>
</evidence>
<accession>A0ABW2P2Q2</accession>
<organism evidence="2 3">
    <name type="scientific">Sphaerisporangium rhizosphaerae</name>
    <dbReference type="NCBI Taxonomy" id="2269375"/>
    <lineage>
        <taxon>Bacteria</taxon>
        <taxon>Bacillati</taxon>
        <taxon>Actinomycetota</taxon>
        <taxon>Actinomycetes</taxon>
        <taxon>Streptosporangiales</taxon>
        <taxon>Streptosporangiaceae</taxon>
        <taxon>Sphaerisporangium</taxon>
    </lineage>
</organism>
<dbReference type="InterPro" id="IPR001607">
    <property type="entry name" value="Znf_UBP"/>
</dbReference>
<dbReference type="Gene3D" id="3.30.40.10">
    <property type="entry name" value="Zinc/RING finger domain, C3HC4 (zinc finger)"/>
    <property type="match status" value="1"/>
</dbReference>
<evidence type="ECO:0000259" key="1">
    <source>
        <dbReference type="PROSITE" id="PS50271"/>
    </source>
</evidence>